<sequence>MTPYELRARFMDFMGQCTNRIITVGAEQYSDGDTQKFESMPLLGLVQYAREEAQDLAVYAAMLDIRLSRLEALLRKHPIN</sequence>
<dbReference type="EMBL" id="JAVRFF010000011">
    <property type="protein sequence ID" value="MDT0472802.1"/>
    <property type="molecule type" value="Genomic_DNA"/>
</dbReference>
<proteinExistence type="predicted"/>
<gene>
    <name evidence="1" type="ORF">RM863_11770</name>
</gene>
<evidence type="ECO:0000313" key="2">
    <source>
        <dbReference type="Proteomes" id="UP001180489"/>
    </source>
</evidence>
<name>A0ABU2UHR5_9ACTN</name>
<dbReference type="RefSeq" id="WP_311634950.1">
    <property type="nucleotide sequence ID" value="NZ_JAVRFF010000011.1"/>
</dbReference>
<dbReference type="Proteomes" id="UP001180489">
    <property type="component" value="Unassembled WGS sequence"/>
</dbReference>
<comment type="caution">
    <text evidence="1">The sequence shown here is derived from an EMBL/GenBank/DDBJ whole genome shotgun (WGS) entry which is preliminary data.</text>
</comment>
<keyword evidence="2" id="KW-1185">Reference proteome</keyword>
<reference evidence="1" key="1">
    <citation type="submission" date="2024-05" db="EMBL/GenBank/DDBJ databases">
        <title>30 novel species of actinomycetes from the DSMZ collection.</title>
        <authorList>
            <person name="Nouioui I."/>
        </authorList>
    </citation>
    <scope>NUCLEOTIDE SEQUENCE</scope>
    <source>
        <strain evidence="1">DSM 41014</strain>
    </source>
</reference>
<accession>A0ABU2UHR5</accession>
<protein>
    <submittedName>
        <fullName evidence="1">Uncharacterized protein</fullName>
    </submittedName>
</protein>
<organism evidence="1 2">
    <name type="scientific">Streptomyces hintoniae</name>
    <dbReference type="NCBI Taxonomy" id="3075521"/>
    <lineage>
        <taxon>Bacteria</taxon>
        <taxon>Bacillati</taxon>
        <taxon>Actinomycetota</taxon>
        <taxon>Actinomycetes</taxon>
        <taxon>Kitasatosporales</taxon>
        <taxon>Streptomycetaceae</taxon>
        <taxon>Streptomyces</taxon>
    </lineage>
</organism>
<evidence type="ECO:0000313" key="1">
    <source>
        <dbReference type="EMBL" id="MDT0472802.1"/>
    </source>
</evidence>